<evidence type="ECO:0000259" key="1">
    <source>
        <dbReference type="SMART" id="SM01321"/>
    </source>
</evidence>
<dbReference type="RefSeq" id="WP_106053876.1">
    <property type="nucleotide sequence ID" value="NZ_VUNS01000003.1"/>
</dbReference>
<dbReference type="Proteomes" id="UP000435649">
    <property type="component" value="Unassembled WGS sequence"/>
</dbReference>
<accession>A0A844G0A6</accession>
<dbReference type="SMART" id="SM01321">
    <property type="entry name" value="Y1_Tnp"/>
    <property type="match status" value="1"/>
</dbReference>
<dbReference type="PANTHER" id="PTHR36966:SF1">
    <property type="entry name" value="REP-ASSOCIATED TYROSINE TRANSPOSASE"/>
    <property type="match status" value="1"/>
</dbReference>
<dbReference type="GO" id="GO:0043565">
    <property type="term" value="F:sequence-specific DNA binding"/>
    <property type="evidence" value="ECO:0007669"/>
    <property type="project" value="TreeGrafter"/>
</dbReference>
<dbReference type="GO" id="GO:0006313">
    <property type="term" value="P:DNA transposition"/>
    <property type="evidence" value="ECO:0007669"/>
    <property type="project" value="InterPro"/>
</dbReference>
<sequence>MRKFVVKTKPEAQNKANGALGTERPTQAFSLNNELFPVRKTTSHVIPDWIRLEEELYFITINCKERGSNQLCTPTISKGIFSALEFYAQKQMIFSRLVLLMPDHMHGIFSFSAKDGIDKSISTLKKYLARNYRINFQDGFFEHRIRNDEHLKQIEDYILNNPVRKELIDFHEQWKFVWRPQ</sequence>
<name>A0A844G0A6_9BACT</name>
<dbReference type="SUPFAM" id="SSF143422">
    <property type="entry name" value="Transposase IS200-like"/>
    <property type="match status" value="1"/>
</dbReference>
<protein>
    <recommendedName>
        <fullName evidence="1">Transposase IS200-like domain-containing protein</fullName>
    </recommendedName>
</protein>
<keyword evidence="3" id="KW-1185">Reference proteome</keyword>
<evidence type="ECO:0000313" key="3">
    <source>
        <dbReference type="Proteomes" id="UP000435649"/>
    </source>
</evidence>
<dbReference type="Gene3D" id="3.30.70.1290">
    <property type="entry name" value="Transposase IS200-like"/>
    <property type="match status" value="1"/>
</dbReference>
<dbReference type="InterPro" id="IPR002686">
    <property type="entry name" value="Transposase_17"/>
</dbReference>
<evidence type="ECO:0000313" key="2">
    <source>
        <dbReference type="EMBL" id="MST96335.1"/>
    </source>
</evidence>
<organism evidence="2 3">
    <name type="scientific">Victivallis lenta</name>
    <dbReference type="NCBI Taxonomy" id="2606640"/>
    <lineage>
        <taxon>Bacteria</taxon>
        <taxon>Pseudomonadati</taxon>
        <taxon>Lentisphaerota</taxon>
        <taxon>Lentisphaeria</taxon>
        <taxon>Victivallales</taxon>
        <taxon>Victivallaceae</taxon>
        <taxon>Victivallis</taxon>
    </lineage>
</organism>
<reference evidence="2 3" key="1">
    <citation type="submission" date="2019-08" db="EMBL/GenBank/DDBJ databases">
        <title>In-depth cultivation of the pig gut microbiome towards novel bacterial diversity and tailored functional studies.</title>
        <authorList>
            <person name="Wylensek D."/>
            <person name="Hitch T.C.A."/>
            <person name="Clavel T."/>
        </authorList>
    </citation>
    <scope>NUCLEOTIDE SEQUENCE [LARGE SCALE GENOMIC DNA]</scope>
    <source>
        <strain evidence="2 3">BBE-744-WT-12</strain>
    </source>
</reference>
<dbReference type="AlphaFoldDB" id="A0A844G0A6"/>
<dbReference type="GO" id="GO:0004803">
    <property type="term" value="F:transposase activity"/>
    <property type="evidence" value="ECO:0007669"/>
    <property type="project" value="InterPro"/>
</dbReference>
<dbReference type="InterPro" id="IPR052715">
    <property type="entry name" value="RAYT_transposase"/>
</dbReference>
<proteinExistence type="predicted"/>
<comment type="caution">
    <text evidence="2">The sequence shown here is derived from an EMBL/GenBank/DDBJ whole genome shotgun (WGS) entry which is preliminary data.</text>
</comment>
<dbReference type="PANTHER" id="PTHR36966">
    <property type="entry name" value="REP-ASSOCIATED TYROSINE TRANSPOSASE"/>
    <property type="match status" value="1"/>
</dbReference>
<feature type="domain" description="Transposase IS200-like" evidence="1">
    <location>
        <begin position="52"/>
        <end position="161"/>
    </location>
</feature>
<dbReference type="EMBL" id="VUNS01000003">
    <property type="protein sequence ID" value="MST96335.1"/>
    <property type="molecule type" value="Genomic_DNA"/>
</dbReference>
<gene>
    <name evidence="2" type="ORF">FYJ85_04635</name>
</gene>
<dbReference type="InterPro" id="IPR036515">
    <property type="entry name" value="Transposase_17_sf"/>
</dbReference>